<dbReference type="InterPro" id="IPR036654">
    <property type="entry name" value="DNA_pol_III_psi_sf"/>
</dbReference>
<gene>
    <name evidence="1" type="ORF">L0668_02190</name>
</gene>
<evidence type="ECO:0000313" key="2">
    <source>
        <dbReference type="Proteomes" id="UP001521137"/>
    </source>
</evidence>
<proteinExistence type="predicted"/>
<dbReference type="RefSeq" id="WP_235310415.1">
    <property type="nucleotide sequence ID" value="NZ_JAKGAS010000001.1"/>
</dbReference>
<dbReference type="InterPro" id="IPR004615">
    <property type="entry name" value="DNA_pol_III_psi"/>
</dbReference>
<dbReference type="Gene3D" id="3.40.50.10220">
    <property type="entry name" value="DNA polymerase III, psi subunit"/>
    <property type="match status" value="1"/>
</dbReference>
<dbReference type="EMBL" id="JAKGAS010000001">
    <property type="protein sequence ID" value="MCF2946898.1"/>
    <property type="molecule type" value="Genomic_DNA"/>
</dbReference>
<sequence length="183" mass="20545">MIETPKFNLSNYQRAMLTEMGISCWQLFEHKEAVELTADLSETKQAIKLQEIKQRVSQDSALAKLAALKSSNTRTTGPNSNTQVDVPLVTKKQATDQILLAMKHGSSVWLQDVLLAMGLYGAEQTSIEATQIVEYFDFALAWKQGEKIKLEGRVLTTPALSEMQSAKNKKQLWQVIQGFIKQK</sequence>
<dbReference type="Proteomes" id="UP001521137">
    <property type="component" value="Unassembled WGS sequence"/>
</dbReference>
<dbReference type="GO" id="GO:0003887">
    <property type="term" value="F:DNA-directed DNA polymerase activity"/>
    <property type="evidence" value="ECO:0007669"/>
    <property type="project" value="UniProtKB-EC"/>
</dbReference>
<dbReference type="EC" id="2.7.7.7" evidence="1"/>
<dbReference type="SUPFAM" id="SSF102220">
    <property type="entry name" value="DNA polymerase III psi subunit"/>
    <property type="match status" value="1"/>
</dbReference>
<name>A0ABS9D4E3_9ALTE</name>
<dbReference type="Pfam" id="PF03603">
    <property type="entry name" value="DNA_III_psi"/>
    <property type="match status" value="1"/>
</dbReference>
<protein>
    <submittedName>
        <fullName evidence="1">DNA polymerase III subunit psi</fullName>
        <ecNumber evidence="1">2.7.7.7</ecNumber>
    </submittedName>
</protein>
<reference evidence="1 2" key="1">
    <citation type="submission" date="2022-01" db="EMBL/GenBank/DDBJ databases">
        <title>Paraglaciecola sp. G1-23.</title>
        <authorList>
            <person name="Jin M.S."/>
            <person name="Han D.M."/>
            <person name="Kim H.M."/>
            <person name="Jeon C.O."/>
        </authorList>
    </citation>
    <scope>NUCLEOTIDE SEQUENCE [LARGE SCALE GENOMIC DNA]</scope>
    <source>
        <strain evidence="1 2">G1-23</strain>
    </source>
</reference>
<keyword evidence="2" id="KW-1185">Reference proteome</keyword>
<keyword evidence="1" id="KW-0808">Transferase</keyword>
<comment type="caution">
    <text evidence="1">The sequence shown here is derived from an EMBL/GenBank/DDBJ whole genome shotgun (WGS) entry which is preliminary data.</text>
</comment>
<organism evidence="1 2">
    <name type="scientific">Paraglaciecola algarum</name>
    <dbReference type="NCBI Taxonomy" id="3050085"/>
    <lineage>
        <taxon>Bacteria</taxon>
        <taxon>Pseudomonadati</taxon>
        <taxon>Pseudomonadota</taxon>
        <taxon>Gammaproteobacteria</taxon>
        <taxon>Alteromonadales</taxon>
        <taxon>Alteromonadaceae</taxon>
        <taxon>Paraglaciecola</taxon>
    </lineage>
</organism>
<accession>A0ABS9D4E3</accession>
<evidence type="ECO:0000313" key="1">
    <source>
        <dbReference type="EMBL" id="MCF2946898.1"/>
    </source>
</evidence>
<keyword evidence="1" id="KW-0548">Nucleotidyltransferase</keyword>